<name>A0A6L2J8U3_TANCI</name>
<dbReference type="SUPFAM" id="SSF53098">
    <property type="entry name" value="Ribonuclease H-like"/>
    <property type="match status" value="1"/>
</dbReference>
<feature type="region of interest" description="Disordered" evidence="2">
    <location>
        <begin position="465"/>
        <end position="497"/>
    </location>
</feature>
<keyword evidence="1" id="KW-0862">Zinc</keyword>
<feature type="compositionally biased region" description="Low complexity" evidence="2">
    <location>
        <begin position="172"/>
        <end position="191"/>
    </location>
</feature>
<organism evidence="4">
    <name type="scientific">Tanacetum cinerariifolium</name>
    <name type="common">Dalmatian daisy</name>
    <name type="synonym">Chrysanthemum cinerariifolium</name>
    <dbReference type="NCBI Taxonomy" id="118510"/>
    <lineage>
        <taxon>Eukaryota</taxon>
        <taxon>Viridiplantae</taxon>
        <taxon>Streptophyta</taxon>
        <taxon>Embryophyta</taxon>
        <taxon>Tracheophyta</taxon>
        <taxon>Spermatophyta</taxon>
        <taxon>Magnoliopsida</taxon>
        <taxon>eudicotyledons</taxon>
        <taxon>Gunneridae</taxon>
        <taxon>Pentapetalae</taxon>
        <taxon>asterids</taxon>
        <taxon>campanulids</taxon>
        <taxon>Asterales</taxon>
        <taxon>Asteraceae</taxon>
        <taxon>Asteroideae</taxon>
        <taxon>Anthemideae</taxon>
        <taxon>Anthemidinae</taxon>
        <taxon>Tanacetum</taxon>
    </lineage>
</organism>
<feature type="compositionally biased region" description="Polar residues" evidence="2">
    <location>
        <begin position="745"/>
        <end position="757"/>
    </location>
</feature>
<dbReference type="InterPro" id="IPR001878">
    <property type="entry name" value="Znf_CCHC"/>
</dbReference>
<feature type="region of interest" description="Disordered" evidence="2">
    <location>
        <begin position="233"/>
        <end position="252"/>
    </location>
</feature>
<accession>A0A6L2J8U3</accession>
<evidence type="ECO:0000256" key="1">
    <source>
        <dbReference type="PROSITE-ProRule" id="PRU00047"/>
    </source>
</evidence>
<dbReference type="SMART" id="SM00343">
    <property type="entry name" value="ZnF_C2HC"/>
    <property type="match status" value="2"/>
</dbReference>
<dbReference type="Pfam" id="PF08284">
    <property type="entry name" value="RVP_2"/>
    <property type="match status" value="1"/>
</dbReference>
<feature type="region of interest" description="Disordered" evidence="2">
    <location>
        <begin position="734"/>
        <end position="765"/>
    </location>
</feature>
<proteinExistence type="predicted"/>
<dbReference type="Pfam" id="PF24626">
    <property type="entry name" value="SH3_Tf2-1"/>
    <property type="match status" value="1"/>
</dbReference>
<feature type="region of interest" description="Disordered" evidence="2">
    <location>
        <begin position="37"/>
        <end position="81"/>
    </location>
</feature>
<evidence type="ECO:0000259" key="3">
    <source>
        <dbReference type="PROSITE" id="PS50158"/>
    </source>
</evidence>
<dbReference type="InterPro" id="IPR036875">
    <property type="entry name" value="Znf_CCHC_sf"/>
</dbReference>
<dbReference type="InterPro" id="IPR012337">
    <property type="entry name" value="RNaseH-like_sf"/>
</dbReference>
<dbReference type="PANTHER" id="PTHR15503:SF45">
    <property type="entry name" value="RNA-DIRECTED DNA POLYMERASE HOMOLOG"/>
    <property type="match status" value="1"/>
</dbReference>
<dbReference type="EMBL" id="BKCJ010000453">
    <property type="protein sequence ID" value="GEU33341.1"/>
    <property type="molecule type" value="Genomic_DNA"/>
</dbReference>
<dbReference type="Gene3D" id="3.30.420.10">
    <property type="entry name" value="Ribonuclease H-like superfamily/Ribonuclease H"/>
    <property type="match status" value="1"/>
</dbReference>
<feature type="compositionally biased region" description="Basic and acidic residues" evidence="2">
    <location>
        <begin position="299"/>
        <end position="315"/>
    </location>
</feature>
<dbReference type="Gene3D" id="4.10.60.10">
    <property type="entry name" value="Zinc finger, CCHC-type"/>
    <property type="match status" value="1"/>
</dbReference>
<sequence length="1181" mass="130977">MAISVISVSSDSSKESVGRSTGRFILFGTIPTTIPDTTPSVIPPSTHIDTALTPTSPDYSPASPVYSPASDTESDPFEDPSSDHIPPLQLFHQSYHRLTILQMSTPVTSGALRRRVMILAPGQPISHGLPYRYHPNGPIHMMTVRKRIGPLPTHCLAVRHSVDYSSSDHFASNDSLRDSSSSSSSKTSSDPSSDDLSDSSSDHSLPTPSSGMRPSHHLCSLVPSIPLSYVAISDRPSHDSSSASPSRKRSRSHVASVSLSLPITGALSSACADLLPSPKRIRSLESTTDLEVSSTEDSEPSRYRGTDLKMDDDVERSDGIDIDPEIQAEINECVAYADSLRVRGIDARVVVKAVDREEIETGARGPVEVRVDRVTHPVIVDDIPEPAQEEGPVEVTYETLGDLVQRFHGHTEEILVHCVQAIDSVERDQGHMIVATRTREGVNEQIYHRLVGVLRARDTAKNLEPLIGGGGEREEVNGNEGNENEGNRNRGNGNGGNGNGGGNGYNFGGFMPARECTYQDFLKYQPLSFNGKEGVVGLTRWFEKMETMFHISNYLEKYQVKMVPYEDDKVKRFVGGLPDNIQGNVIAAEPTKLQDAICIANNLMDQKLKGYARSAENKRRFENNPRDNRRQQPVFKRQTVGGQNLARAYTARNNKKKGYVGSLPYSNKCKLHHAGSCTVTCGNCKRVGHMTRDCKVTITPNTQRAPVGNQPGIVCYKCGRSGYFKKDCSKLRNHNHGNKTRNKSGNKTENQTGGNEATTRDYTIRGGGANPDSNFVMGTFLVNNCYASMLFDSGTDRSFVSSTVSALLDVAPSTLNTSYAVELVDERISETNVVLRCCTLGLLGHLFDIDLMPVELVSKKTEDKSEEKRLEDVPIIRELPEFFPEDFLRLPPARQVEFQFDLVPGAAPIARASYRLAPTEMQELSTQLQELSKKGLIRPISSPWGAPVLFVKKKDGSFWMCIDYRELNKLTAYDEVDSKSMKFDWGEKAEAVFQLLKQKLCSAPILALPEGSENFVKSLNKALGTRLDMSTTYRPQTDGQSEKTIQTLEDMLRACALDFGKGPFKIIAKVGTGAYRLELPEQLSRVHSTFHVSNLKKCISDKPLAIPLDEIQVDDKLHFIEEPIKVMDRKVKRLKQSHILIVKIRWNSRRGPEFTWEREDQMKKKYPHLFLIFAPVVDVTS</sequence>
<dbReference type="Gene3D" id="3.10.10.10">
    <property type="entry name" value="HIV Type 1 Reverse Transcriptase, subunit A, domain 1"/>
    <property type="match status" value="1"/>
</dbReference>
<feature type="compositionally biased region" description="Low complexity" evidence="2">
    <location>
        <begin position="37"/>
        <end position="46"/>
    </location>
</feature>
<keyword evidence="1" id="KW-0479">Metal-binding</keyword>
<protein>
    <recommendedName>
        <fullName evidence="3">CCHC-type domain-containing protein</fullName>
    </recommendedName>
</protein>
<dbReference type="InterPro" id="IPR056924">
    <property type="entry name" value="SH3_Tf2-1"/>
</dbReference>
<dbReference type="InterPro" id="IPR036397">
    <property type="entry name" value="RNaseH_sf"/>
</dbReference>
<gene>
    <name evidence="4" type="ORF">Tci_005319</name>
</gene>
<comment type="caution">
    <text evidence="4">The sequence shown here is derived from an EMBL/GenBank/DDBJ whole genome shotgun (WGS) entry which is preliminary data.</text>
</comment>
<dbReference type="GO" id="GO:0003676">
    <property type="term" value="F:nucleic acid binding"/>
    <property type="evidence" value="ECO:0007669"/>
    <property type="project" value="InterPro"/>
</dbReference>
<feature type="domain" description="CCHC-type" evidence="3">
    <location>
        <begin position="715"/>
        <end position="730"/>
    </location>
</feature>
<dbReference type="InterPro" id="IPR043502">
    <property type="entry name" value="DNA/RNA_pol_sf"/>
</dbReference>
<reference evidence="4" key="1">
    <citation type="journal article" date="2019" name="Sci. Rep.">
        <title>Draft genome of Tanacetum cinerariifolium, the natural source of mosquito coil.</title>
        <authorList>
            <person name="Yamashiro T."/>
            <person name="Shiraishi A."/>
            <person name="Satake H."/>
            <person name="Nakayama K."/>
        </authorList>
    </citation>
    <scope>NUCLEOTIDE SEQUENCE</scope>
</reference>
<feature type="domain" description="CCHC-type" evidence="3">
    <location>
        <begin position="681"/>
        <end position="695"/>
    </location>
</feature>
<dbReference type="PROSITE" id="PS50158">
    <property type="entry name" value="ZF_CCHC"/>
    <property type="match status" value="2"/>
</dbReference>
<keyword evidence="1" id="KW-0863">Zinc-finger</keyword>
<feature type="region of interest" description="Disordered" evidence="2">
    <location>
        <begin position="285"/>
        <end position="315"/>
    </location>
</feature>
<evidence type="ECO:0000256" key="2">
    <source>
        <dbReference type="SAM" id="MobiDB-lite"/>
    </source>
</evidence>
<dbReference type="SUPFAM" id="SSF57756">
    <property type="entry name" value="Retrovirus zinc finger-like domains"/>
    <property type="match status" value="1"/>
</dbReference>
<feature type="compositionally biased region" description="Polar residues" evidence="2">
    <location>
        <begin position="285"/>
        <end position="295"/>
    </location>
</feature>
<evidence type="ECO:0000313" key="4">
    <source>
        <dbReference type="EMBL" id="GEU33341.1"/>
    </source>
</evidence>
<feature type="compositionally biased region" description="Low complexity" evidence="2">
    <location>
        <begin position="56"/>
        <end position="71"/>
    </location>
</feature>
<dbReference type="InterPro" id="IPR032567">
    <property type="entry name" value="RTL1-rel"/>
</dbReference>
<dbReference type="PANTHER" id="PTHR15503">
    <property type="entry name" value="LDOC1 RELATED"/>
    <property type="match status" value="1"/>
</dbReference>
<feature type="region of interest" description="Disordered" evidence="2">
    <location>
        <begin position="167"/>
        <end position="217"/>
    </location>
</feature>
<feature type="compositionally biased region" description="Basic residues" evidence="2">
    <location>
        <begin position="734"/>
        <end position="744"/>
    </location>
</feature>
<dbReference type="AlphaFoldDB" id="A0A6L2J8U3"/>
<dbReference type="GO" id="GO:0008270">
    <property type="term" value="F:zinc ion binding"/>
    <property type="evidence" value="ECO:0007669"/>
    <property type="project" value="UniProtKB-KW"/>
</dbReference>
<dbReference type="SUPFAM" id="SSF56672">
    <property type="entry name" value="DNA/RNA polymerases"/>
    <property type="match status" value="1"/>
</dbReference>
<feature type="compositionally biased region" description="Low complexity" evidence="2">
    <location>
        <begin position="198"/>
        <end position="210"/>
    </location>
</feature>